<proteinExistence type="predicted"/>
<dbReference type="PANTHER" id="PTHR43566:SF1">
    <property type="entry name" value="AAA+ ATPASE DOMAIN-CONTAINING PROTEIN"/>
    <property type="match status" value="1"/>
</dbReference>
<evidence type="ECO:0000259" key="1">
    <source>
        <dbReference type="Pfam" id="PF13173"/>
    </source>
</evidence>
<dbReference type="InterPro" id="IPR027417">
    <property type="entry name" value="P-loop_NTPase"/>
</dbReference>
<accession>A0ABT7DNU5</accession>
<dbReference type="SUPFAM" id="SSF52540">
    <property type="entry name" value="P-loop containing nucleoside triphosphate hydrolases"/>
    <property type="match status" value="1"/>
</dbReference>
<feature type="domain" description="DUF4143" evidence="2">
    <location>
        <begin position="190"/>
        <end position="347"/>
    </location>
</feature>
<sequence>MYERAVVKVLRGRMEEPLGLMQVLVGPRQTGKSTALKQASADLSVPVHSVSADFADQAWLRTEWQQARNLVSARGEALLIVDEVQKIEGWSAVVKELWDEDRRGDVNLKVFLSGSSSLLLSKGLDESLMGRFEMLYCLQWTYAECREAFGYSLNEFIYFGGYPRSASFVADEDRWRRFMRESIIEPTISQDVLALAPIKKPALMRALFTLGVQYSAQELSYTKMLGQLQDAGNTVTLAEYLNLLSLAGMLSGLQKFDMRKTSSRKSSPRLMAHDSSLQSAMLELPRKFIEMDRSRWGHLVETAVGAYLINRGREEGFEVFWWREGAAEVDFVLRKGELITAIEVKSGAVGNLEGMEKFLELYPKAYRIVVGSPEVSLEDFLLGKVDLFLL</sequence>
<evidence type="ECO:0000259" key="2">
    <source>
        <dbReference type="Pfam" id="PF13635"/>
    </source>
</evidence>
<dbReference type="Pfam" id="PF13173">
    <property type="entry name" value="AAA_14"/>
    <property type="match status" value="1"/>
</dbReference>
<dbReference type="RefSeq" id="WP_283832556.1">
    <property type="nucleotide sequence ID" value="NZ_JASJEU010000020.1"/>
</dbReference>
<dbReference type="Pfam" id="PF13635">
    <property type="entry name" value="DUF4143"/>
    <property type="match status" value="1"/>
</dbReference>
<dbReference type="PANTHER" id="PTHR43566">
    <property type="entry name" value="CONSERVED PROTEIN"/>
    <property type="match status" value="1"/>
</dbReference>
<reference evidence="3 4" key="1">
    <citation type="submission" date="2023-05" db="EMBL/GenBank/DDBJ databases">
        <title>Gordonibacter KGMB12511T sp. nov., isolated from faeces of healthy Korean.</title>
        <authorList>
            <person name="Kim H.S."/>
            <person name="Kim J.-S."/>
            <person name="Suh M.K."/>
            <person name="Eom M.K."/>
            <person name="Do H.E."/>
            <person name="Lee J.-S."/>
        </authorList>
    </citation>
    <scope>NUCLEOTIDE SEQUENCE [LARGE SCALE GENOMIC DNA]</scope>
    <source>
        <strain evidence="3 4">KGMB12511</strain>
    </source>
</reference>
<comment type="caution">
    <text evidence="3">The sequence shown here is derived from an EMBL/GenBank/DDBJ whole genome shotgun (WGS) entry which is preliminary data.</text>
</comment>
<protein>
    <submittedName>
        <fullName evidence="3">AAA family ATPase</fullName>
    </submittedName>
</protein>
<dbReference type="Gene3D" id="3.40.50.300">
    <property type="entry name" value="P-loop containing nucleotide triphosphate hydrolases"/>
    <property type="match status" value="1"/>
</dbReference>
<feature type="domain" description="AAA" evidence="1">
    <location>
        <begin position="22"/>
        <end position="143"/>
    </location>
</feature>
<evidence type="ECO:0000313" key="3">
    <source>
        <dbReference type="EMBL" id="MDJ1651210.1"/>
    </source>
</evidence>
<gene>
    <name evidence="3" type="ORF">QNJ86_10395</name>
</gene>
<dbReference type="InterPro" id="IPR025420">
    <property type="entry name" value="DUF4143"/>
</dbReference>
<keyword evidence="4" id="KW-1185">Reference proteome</keyword>
<name>A0ABT7DNU5_9ACTN</name>
<dbReference type="InterPro" id="IPR041682">
    <property type="entry name" value="AAA_14"/>
</dbReference>
<organism evidence="3 4">
    <name type="scientific">Gordonibacter faecis</name>
    <dbReference type="NCBI Taxonomy" id="3047475"/>
    <lineage>
        <taxon>Bacteria</taxon>
        <taxon>Bacillati</taxon>
        <taxon>Actinomycetota</taxon>
        <taxon>Coriobacteriia</taxon>
        <taxon>Eggerthellales</taxon>
        <taxon>Eggerthellaceae</taxon>
        <taxon>Gordonibacter</taxon>
    </lineage>
</organism>
<dbReference type="Proteomes" id="UP001232750">
    <property type="component" value="Unassembled WGS sequence"/>
</dbReference>
<dbReference type="EMBL" id="JASJEU010000020">
    <property type="protein sequence ID" value="MDJ1651210.1"/>
    <property type="molecule type" value="Genomic_DNA"/>
</dbReference>
<evidence type="ECO:0000313" key="4">
    <source>
        <dbReference type="Proteomes" id="UP001232750"/>
    </source>
</evidence>